<feature type="domain" description="Metallo-beta-lactamase" evidence="1">
    <location>
        <begin position="41"/>
        <end position="209"/>
    </location>
</feature>
<gene>
    <name evidence="2" type="ORF">L5014_35790</name>
</gene>
<dbReference type="PANTHER" id="PTHR36839:SF1">
    <property type="entry name" value="METALLO-BETA-LACTAMASE FAMILY PROTEIN (AFU_ORTHOLOGUE AFUA_5G12770)"/>
    <property type="match status" value="1"/>
</dbReference>
<dbReference type="Proteomes" id="UP001139308">
    <property type="component" value="Unassembled WGS sequence"/>
</dbReference>
<proteinExistence type="predicted"/>
<comment type="caution">
    <text evidence="2">The sequence shown here is derived from an EMBL/GenBank/DDBJ whole genome shotgun (WGS) entry which is preliminary data.</text>
</comment>
<accession>A0A9X1UNB2</accession>
<dbReference type="RefSeq" id="WP_238468610.1">
    <property type="nucleotide sequence ID" value="NZ_JAKLJA010000066.1"/>
</dbReference>
<reference evidence="2" key="1">
    <citation type="submission" date="2022-01" db="EMBL/GenBank/DDBJ databases">
        <title>Genome sequence and assembly of Parabukholderia sp. RG36.</title>
        <authorList>
            <person name="Chhetri G."/>
        </authorList>
    </citation>
    <scope>NUCLEOTIDE SEQUENCE</scope>
    <source>
        <strain evidence="2">RG36</strain>
    </source>
</reference>
<dbReference type="AlphaFoldDB" id="A0A9X1UNB2"/>
<dbReference type="EMBL" id="JAKLJA010000066">
    <property type="protein sequence ID" value="MCG5078630.1"/>
    <property type="molecule type" value="Genomic_DNA"/>
</dbReference>
<dbReference type="PANTHER" id="PTHR36839">
    <property type="entry name" value="METALLO-BETA-LACTAMASE FAMILY PROTEIN (AFU_ORTHOLOGUE AFUA_5G12770)"/>
    <property type="match status" value="1"/>
</dbReference>
<keyword evidence="3" id="KW-1185">Reference proteome</keyword>
<evidence type="ECO:0000313" key="3">
    <source>
        <dbReference type="Proteomes" id="UP001139308"/>
    </source>
</evidence>
<name>A0A9X1UNB2_9BURK</name>
<dbReference type="InterPro" id="IPR036866">
    <property type="entry name" value="RibonucZ/Hydroxyglut_hydro"/>
</dbReference>
<sequence>MPPTGQSWTTLESLRITHTNAWRALREDLYELRTQPPFAIGQRALLLRTAQGNILWDCIALLDQATIDIVKALGGINAIAISHPHYYTTMIEWAHAFGCPVFLHEDDREWVMRQGDALHYWHGDTLNLMGDTTLLRVGGHFPGGTILHYAADQGMLLTGDVLQVTPDRTHVSFMYSYPNYLPLGARQVSSIGKAVAGLCYERVYGSFAHAEIEHDGQQAVARSVERYLALVDPD</sequence>
<organism evidence="2 3">
    <name type="scientific">Paraburkholderia tagetis</name>
    <dbReference type="NCBI Taxonomy" id="2913261"/>
    <lineage>
        <taxon>Bacteria</taxon>
        <taxon>Pseudomonadati</taxon>
        <taxon>Pseudomonadota</taxon>
        <taxon>Betaproteobacteria</taxon>
        <taxon>Burkholderiales</taxon>
        <taxon>Burkholderiaceae</taxon>
        <taxon>Paraburkholderia</taxon>
    </lineage>
</organism>
<evidence type="ECO:0000259" key="1">
    <source>
        <dbReference type="SMART" id="SM00849"/>
    </source>
</evidence>
<dbReference type="InterPro" id="IPR001279">
    <property type="entry name" value="Metallo-B-lactamas"/>
</dbReference>
<evidence type="ECO:0000313" key="2">
    <source>
        <dbReference type="EMBL" id="MCG5078630.1"/>
    </source>
</evidence>
<dbReference type="SUPFAM" id="SSF56281">
    <property type="entry name" value="Metallo-hydrolase/oxidoreductase"/>
    <property type="match status" value="1"/>
</dbReference>
<dbReference type="SMART" id="SM00849">
    <property type="entry name" value="Lactamase_B"/>
    <property type="match status" value="1"/>
</dbReference>
<protein>
    <recommendedName>
        <fullName evidence="1">Metallo-beta-lactamase domain-containing protein</fullName>
    </recommendedName>
</protein>
<dbReference type="Gene3D" id="3.60.15.10">
    <property type="entry name" value="Ribonuclease Z/Hydroxyacylglutathione hydrolase-like"/>
    <property type="match status" value="1"/>
</dbReference>